<dbReference type="EMBL" id="CAKOGP040001112">
    <property type="protein sequence ID" value="CAJ1943066.1"/>
    <property type="molecule type" value="Genomic_DNA"/>
</dbReference>
<evidence type="ECO:0000256" key="4">
    <source>
        <dbReference type="ARBA" id="ARBA00022989"/>
    </source>
</evidence>
<accession>A0AAD2FIJ4</accession>
<feature type="transmembrane region" description="Helical" evidence="9">
    <location>
        <begin position="497"/>
        <end position="520"/>
    </location>
</feature>
<evidence type="ECO:0000259" key="10">
    <source>
        <dbReference type="Pfam" id="PF00999"/>
    </source>
</evidence>
<dbReference type="PANTHER" id="PTHR10110:SF187">
    <property type="entry name" value="SODIUM_HYDROGEN EXCHANGER"/>
    <property type="match status" value="1"/>
</dbReference>
<keyword evidence="8" id="KW-0739">Sodium transport</keyword>
<evidence type="ECO:0000256" key="3">
    <source>
        <dbReference type="ARBA" id="ARBA00022692"/>
    </source>
</evidence>
<evidence type="ECO:0000256" key="7">
    <source>
        <dbReference type="ARBA" id="ARBA00023136"/>
    </source>
</evidence>
<dbReference type="PRINTS" id="PR01084">
    <property type="entry name" value="NAHEXCHNGR"/>
</dbReference>
<keyword evidence="7 9" id="KW-0472">Membrane</keyword>
<dbReference type="GO" id="GO:0051453">
    <property type="term" value="P:regulation of intracellular pH"/>
    <property type="evidence" value="ECO:0007669"/>
    <property type="project" value="TreeGrafter"/>
</dbReference>
<keyword evidence="12" id="KW-1185">Reference proteome</keyword>
<feature type="transmembrane region" description="Helical" evidence="9">
    <location>
        <begin position="290"/>
        <end position="311"/>
    </location>
</feature>
<evidence type="ECO:0000256" key="5">
    <source>
        <dbReference type="ARBA" id="ARBA00023053"/>
    </source>
</evidence>
<feature type="transmembrane region" description="Helical" evidence="9">
    <location>
        <begin position="417"/>
        <end position="434"/>
    </location>
</feature>
<feature type="transmembrane region" description="Helical" evidence="9">
    <location>
        <begin position="532"/>
        <end position="557"/>
    </location>
</feature>
<evidence type="ECO:0000313" key="12">
    <source>
        <dbReference type="Proteomes" id="UP001295423"/>
    </source>
</evidence>
<sequence length="716" mass="79602">MKRSPLPSETLSLASLAFTVLILTGVILWHDNALQTTTLSRTAQPNVIARRFLADADDGHKDAPTLDDDQNRTTTCKKYLYNFLNGTTDSNDQCNAFYSAYKAADCEHDTHVVILDEDDKNKTDKEDDLLIDDFFENWECCDSIQQFYERNCEQTSELHSSRLLGIMLVMLACTMIKALLKAFGVNWLPDACAFILVGTIVGALVRVVNKGLLQNRQSFDNDLFLQILLPPIIFQAALSIDKRAFRRDLFPILLFAGLGTAFSAVAIGLITHHVSTLGSEDTLPLLDSLVFGSLISSIDPVATLSILAGVGVSQTDTLYTLIFGESLLNDGVAIVLFETLVDHLGEDEELGKEAYQEMAKHFFVVLFGSIAIGLAIGACCTVYFYVLRGRQTAVTEVGVFFCWALIPYYVADGLSCSGIIAIMVMGFLMDYYVIGGSHPQQNPTVNDYMPMQNFGNGEERAMPFGGGDRWTDLQIFFSQAFNGDGHILSRSRTHVGFVAHVVASIMDTAIFAYLGLFLFSDNKWDFRLNLTAILGVVSSRGVMVGILSLLINIFVFFDVENKLKRFYRSFRRVNLADDDDFTEGHNKPYLDKKTQLILLLAGVRGAVSFSLVESIPVWDQVTKTGSKYKAELKAMTSSSIVFTLFVFGALTYVAVKRGDEGERIQGRGLGHRLIPNDDDEDELDAVNASLEMDHNFVTPTVEEEQMQYPPRPQWME</sequence>
<dbReference type="AlphaFoldDB" id="A0AAD2FIJ4"/>
<feature type="transmembrane region" description="Helical" evidence="9">
    <location>
        <begin position="187"/>
        <end position="208"/>
    </location>
</feature>
<feature type="transmembrane region" description="Helical" evidence="9">
    <location>
        <begin position="638"/>
        <end position="655"/>
    </location>
</feature>
<dbReference type="GO" id="GO:0098719">
    <property type="term" value="P:sodium ion import across plasma membrane"/>
    <property type="evidence" value="ECO:0007669"/>
    <property type="project" value="TreeGrafter"/>
</dbReference>
<evidence type="ECO:0000313" key="11">
    <source>
        <dbReference type="EMBL" id="CAJ1943066.1"/>
    </source>
</evidence>
<dbReference type="InterPro" id="IPR018422">
    <property type="entry name" value="Cation/H_exchanger_CPA1"/>
</dbReference>
<gene>
    <name evidence="11" type="ORF">CYCCA115_LOCUS8260</name>
</gene>
<keyword evidence="4 9" id="KW-1133">Transmembrane helix</keyword>
<organism evidence="11 12">
    <name type="scientific">Cylindrotheca closterium</name>
    <dbReference type="NCBI Taxonomy" id="2856"/>
    <lineage>
        <taxon>Eukaryota</taxon>
        <taxon>Sar</taxon>
        <taxon>Stramenopiles</taxon>
        <taxon>Ochrophyta</taxon>
        <taxon>Bacillariophyta</taxon>
        <taxon>Bacillariophyceae</taxon>
        <taxon>Bacillariophycidae</taxon>
        <taxon>Bacillariales</taxon>
        <taxon>Bacillariaceae</taxon>
        <taxon>Cylindrotheca</taxon>
    </lineage>
</organism>
<keyword evidence="6" id="KW-0406">Ion transport</keyword>
<name>A0AAD2FIJ4_9STRA</name>
<proteinExistence type="predicted"/>
<dbReference type="PANTHER" id="PTHR10110">
    <property type="entry name" value="SODIUM/HYDROGEN EXCHANGER"/>
    <property type="match status" value="1"/>
</dbReference>
<feature type="transmembrane region" description="Helical" evidence="9">
    <location>
        <begin position="596"/>
        <end position="618"/>
    </location>
</feature>
<dbReference type="Proteomes" id="UP001295423">
    <property type="component" value="Unassembled WGS sequence"/>
</dbReference>
<keyword evidence="2" id="KW-0813">Transport</keyword>
<evidence type="ECO:0000256" key="6">
    <source>
        <dbReference type="ARBA" id="ARBA00023065"/>
    </source>
</evidence>
<dbReference type="GO" id="GO:0015386">
    <property type="term" value="F:potassium:proton antiporter activity"/>
    <property type="evidence" value="ECO:0007669"/>
    <property type="project" value="TreeGrafter"/>
</dbReference>
<comment type="subcellular location">
    <subcellularLocation>
        <location evidence="1">Membrane</location>
        <topology evidence="1">Multi-pass membrane protein</topology>
    </subcellularLocation>
</comment>
<evidence type="ECO:0000256" key="8">
    <source>
        <dbReference type="ARBA" id="ARBA00023201"/>
    </source>
</evidence>
<reference evidence="11" key="1">
    <citation type="submission" date="2023-08" db="EMBL/GenBank/DDBJ databases">
        <authorList>
            <person name="Audoor S."/>
            <person name="Bilcke G."/>
        </authorList>
    </citation>
    <scope>NUCLEOTIDE SEQUENCE</scope>
</reference>
<protein>
    <recommendedName>
        <fullName evidence="10">Cation/H+ exchanger transmembrane domain-containing protein</fullName>
    </recommendedName>
</protein>
<dbReference type="InterPro" id="IPR004709">
    <property type="entry name" value="NaH_exchanger"/>
</dbReference>
<feature type="transmembrane region" description="Helical" evidence="9">
    <location>
        <begin position="361"/>
        <end position="386"/>
    </location>
</feature>
<evidence type="ECO:0000256" key="9">
    <source>
        <dbReference type="SAM" id="Phobius"/>
    </source>
</evidence>
<dbReference type="Pfam" id="PF00999">
    <property type="entry name" value="Na_H_Exchanger"/>
    <property type="match status" value="1"/>
</dbReference>
<keyword evidence="5" id="KW-0915">Sodium</keyword>
<feature type="transmembrane region" description="Helical" evidence="9">
    <location>
        <begin position="223"/>
        <end position="240"/>
    </location>
</feature>
<feature type="domain" description="Cation/H+ exchanger transmembrane" evidence="10">
    <location>
        <begin position="177"/>
        <end position="432"/>
    </location>
</feature>
<dbReference type="GO" id="GO:0015385">
    <property type="term" value="F:sodium:proton antiporter activity"/>
    <property type="evidence" value="ECO:0007669"/>
    <property type="project" value="InterPro"/>
</dbReference>
<comment type="caution">
    <text evidence="11">The sequence shown here is derived from an EMBL/GenBank/DDBJ whole genome shotgun (WGS) entry which is preliminary data.</text>
</comment>
<feature type="transmembrane region" description="Helical" evidence="9">
    <location>
        <begin position="12"/>
        <end position="30"/>
    </location>
</feature>
<keyword evidence="3 9" id="KW-0812">Transmembrane</keyword>
<dbReference type="InterPro" id="IPR006153">
    <property type="entry name" value="Cation/H_exchanger_TM"/>
</dbReference>
<evidence type="ECO:0000256" key="2">
    <source>
        <dbReference type="ARBA" id="ARBA00022448"/>
    </source>
</evidence>
<dbReference type="Gene3D" id="6.10.140.1330">
    <property type="match status" value="1"/>
</dbReference>
<evidence type="ECO:0000256" key="1">
    <source>
        <dbReference type="ARBA" id="ARBA00004141"/>
    </source>
</evidence>
<dbReference type="GO" id="GO:0005886">
    <property type="term" value="C:plasma membrane"/>
    <property type="evidence" value="ECO:0007669"/>
    <property type="project" value="TreeGrafter"/>
</dbReference>
<feature type="transmembrane region" description="Helical" evidence="9">
    <location>
        <begin position="252"/>
        <end position="270"/>
    </location>
</feature>